<sequence length="72" mass="8267">MRNILEELLKEPTEEEMQASAVLRDLCIQNELEFPEQLFMLQYFAGIEPGLIVSKVNALNTPLIENAIHVMH</sequence>
<accession>A0A1L2CUB3</accession>
<reference evidence="3" key="1">
    <citation type="submission" date="2016-01" db="EMBL/GenBank/DDBJ databases">
        <title>Isolation and Characterization of Enterobacteria phage CBB.</title>
        <authorList>
            <person name="Buttimer C.T.H."/>
            <person name="Hendrix H."/>
            <person name="Alexandre H."/>
            <person name="O'Mahony J."/>
            <person name="Lavigne R."/>
            <person name="Coffey A."/>
        </authorList>
    </citation>
    <scope>NUCLEOTIDE SEQUENCE [LARGE SCALE GENOMIC DNA]</scope>
</reference>
<proteinExistence type="predicted"/>
<reference evidence="1" key="3">
    <citation type="journal article" date="2017" name="Front. Microbiol.">
        <title>Things Are Getting Hairy: Enterobacteria Bacteriophage vB_PcaM_CBB.</title>
        <authorList>
            <person name="Buttimer C."/>
            <person name="Hendrix H."/>
            <person name="Oliveira H."/>
            <person name="Casey A."/>
            <person name="Neve H."/>
            <person name="McAuliffe O."/>
            <person name="Ross R.P."/>
            <person name="Hill C."/>
            <person name="Noben J.P."/>
            <person name="O'Mahony J."/>
            <person name="Lavigne R."/>
            <person name="Coffey A."/>
        </authorList>
    </citation>
    <scope>NUCLEOTIDE SEQUENCE</scope>
</reference>
<evidence type="ECO:0000313" key="1">
    <source>
        <dbReference type="EMBL" id="AMM43606.1"/>
    </source>
</evidence>
<evidence type="ECO:0000313" key="2">
    <source>
        <dbReference type="EMBL" id="AMM44157.1"/>
    </source>
</evidence>
<dbReference type="Proteomes" id="UP000223891">
    <property type="component" value="Segment"/>
</dbReference>
<dbReference type="EMBL" id="KU574722">
    <property type="protein sequence ID" value="AMM44157.1"/>
    <property type="molecule type" value="Genomic_DNA"/>
</dbReference>
<protein>
    <submittedName>
        <fullName evidence="1">Uncharacterized protein</fullName>
    </submittedName>
</protein>
<gene>
    <name evidence="2" type="ORF">CBB_41</name>
    <name evidence="1" type="ORF">CBB_594</name>
</gene>
<dbReference type="EMBL" id="KU574722">
    <property type="protein sequence ID" value="AMM43606.1"/>
    <property type="molecule type" value="Genomic_DNA"/>
</dbReference>
<name>A0A1L2CUB3_9CAUD</name>
<reference evidence="1" key="2">
    <citation type="submission" date="2016-01" db="EMBL/GenBank/DDBJ databases">
        <authorList>
            <person name="Oliw E.H."/>
        </authorList>
    </citation>
    <scope>NUCLEOTIDE SEQUENCE</scope>
</reference>
<keyword evidence="3" id="KW-1185">Reference proteome</keyword>
<organism evidence="1 3">
    <name type="scientific">Pectobacterium phage vB_PcaM_CBB</name>
    <dbReference type="NCBI Taxonomy" id="2772511"/>
    <lineage>
        <taxon>Viruses</taxon>
        <taxon>Duplodnaviria</taxon>
        <taxon>Heunggongvirae</taxon>
        <taxon>Uroviricota</taxon>
        <taxon>Caudoviricetes</taxon>
        <taxon>Mimasvirus</taxon>
        <taxon>Mimasvirus CBB</taxon>
    </lineage>
</organism>
<evidence type="ECO:0000313" key="3">
    <source>
        <dbReference type="Proteomes" id="UP000223891"/>
    </source>
</evidence>